<dbReference type="Pfam" id="PF03098">
    <property type="entry name" value="An_peroxidase"/>
    <property type="match status" value="1"/>
</dbReference>
<dbReference type="GO" id="GO:0004601">
    <property type="term" value="F:peroxidase activity"/>
    <property type="evidence" value="ECO:0007669"/>
    <property type="project" value="UniProtKB-KW"/>
</dbReference>
<dbReference type="OrthoDB" id="6019201at2759"/>
<proteinExistence type="predicted"/>
<dbReference type="GO" id="GO:0006979">
    <property type="term" value="P:response to oxidative stress"/>
    <property type="evidence" value="ECO:0007669"/>
    <property type="project" value="InterPro"/>
</dbReference>
<dbReference type="EMBL" id="JACEEZ010022236">
    <property type="protein sequence ID" value="KAG0712647.1"/>
    <property type="molecule type" value="Genomic_DNA"/>
</dbReference>
<dbReference type="Proteomes" id="UP000770661">
    <property type="component" value="Unassembled WGS sequence"/>
</dbReference>
<dbReference type="SUPFAM" id="SSF48113">
    <property type="entry name" value="Heme-dependent peroxidases"/>
    <property type="match status" value="1"/>
</dbReference>
<sequence length="118" mass="13314">MGLSSQSTEREDNIVVKDLRGRVFGPLEFSRRDLMAVNIQRGRDHGLPDYNTARRHFGLEPLTSLDPREFREKTGAEVEDGVLKKLQSLHQDDPSQVDIWVGGLLETHDSGPGDLFSR</sequence>
<dbReference type="InterPro" id="IPR037120">
    <property type="entry name" value="Haem_peroxidase_sf_animal"/>
</dbReference>
<dbReference type="Gene3D" id="1.10.640.10">
    <property type="entry name" value="Haem peroxidase domain superfamily, animal type"/>
    <property type="match status" value="1"/>
</dbReference>
<organism evidence="2 3">
    <name type="scientific">Chionoecetes opilio</name>
    <name type="common">Atlantic snow crab</name>
    <name type="synonym">Cancer opilio</name>
    <dbReference type="NCBI Taxonomy" id="41210"/>
    <lineage>
        <taxon>Eukaryota</taxon>
        <taxon>Metazoa</taxon>
        <taxon>Ecdysozoa</taxon>
        <taxon>Arthropoda</taxon>
        <taxon>Crustacea</taxon>
        <taxon>Multicrustacea</taxon>
        <taxon>Malacostraca</taxon>
        <taxon>Eumalacostraca</taxon>
        <taxon>Eucarida</taxon>
        <taxon>Decapoda</taxon>
        <taxon>Pleocyemata</taxon>
        <taxon>Brachyura</taxon>
        <taxon>Eubrachyura</taxon>
        <taxon>Majoidea</taxon>
        <taxon>Majidae</taxon>
        <taxon>Chionoecetes</taxon>
    </lineage>
</organism>
<evidence type="ECO:0000313" key="2">
    <source>
        <dbReference type="EMBL" id="KAG0712647.1"/>
    </source>
</evidence>
<accession>A0A8J4XTF0</accession>
<gene>
    <name evidence="2" type="primary">bli-3_0</name>
    <name evidence="2" type="ORF">GWK47_018009</name>
</gene>
<keyword evidence="1" id="KW-0575">Peroxidase</keyword>
<dbReference type="PANTHER" id="PTHR11475:SF144">
    <property type="entry name" value="NAD(P)H OXIDASE (H2O2-FORMING)"/>
    <property type="match status" value="1"/>
</dbReference>
<keyword evidence="1" id="KW-0560">Oxidoreductase</keyword>
<dbReference type="PROSITE" id="PS50292">
    <property type="entry name" value="PEROXIDASE_3"/>
    <property type="match status" value="1"/>
</dbReference>
<dbReference type="AlphaFoldDB" id="A0A8J4XTF0"/>
<dbReference type="InterPro" id="IPR019791">
    <property type="entry name" value="Haem_peroxidase_animal"/>
</dbReference>
<evidence type="ECO:0000313" key="3">
    <source>
        <dbReference type="Proteomes" id="UP000770661"/>
    </source>
</evidence>
<evidence type="ECO:0000256" key="1">
    <source>
        <dbReference type="ARBA" id="ARBA00022559"/>
    </source>
</evidence>
<protein>
    <submittedName>
        <fullName evidence="2">Dual oxidase 1</fullName>
    </submittedName>
</protein>
<keyword evidence="3" id="KW-1185">Reference proteome</keyword>
<name>A0A8J4XTF0_CHIOP</name>
<reference evidence="2" key="1">
    <citation type="submission" date="2020-07" db="EMBL/GenBank/DDBJ databases">
        <title>The High-quality genome of the commercially important snow crab, Chionoecetes opilio.</title>
        <authorList>
            <person name="Jeong J.-H."/>
            <person name="Ryu S."/>
        </authorList>
    </citation>
    <scope>NUCLEOTIDE SEQUENCE</scope>
    <source>
        <strain evidence="2">MADBK_172401_WGS</strain>
        <tissue evidence="2">Digestive gland</tissue>
    </source>
</reference>
<comment type="caution">
    <text evidence="2">The sequence shown here is derived from an EMBL/GenBank/DDBJ whole genome shotgun (WGS) entry which is preliminary data.</text>
</comment>
<dbReference type="GO" id="GO:0020037">
    <property type="term" value="F:heme binding"/>
    <property type="evidence" value="ECO:0007669"/>
    <property type="project" value="InterPro"/>
</dbReference>
<dbReference type="InterPro" id="IPR010255">
    <property type="entry name" value="Haem_peroxidase_sf"/>
</dbReference>
<dbReference type="PANTHER" id="PTHR11475">
    <property type="entry name" value="OXIDASE/PEROXIDASE"/>
    <property type="match status" value="1"/>
</dbReference>